<sequence>MAGFRLAWHTCSLSTCYALNTKFLTGPCVPSQKREQPSSSRPQFSGLELSLLAIYVP</sequence>
<dbReference type="Proteomes" id="UP000006798">
    <property type="component" value="Plasmid pBB1"/>
</dbReference>
<proteinExistence type="predicted"/>
<accession>F8GXK5</accession>
<dbReference type="KEGG" id="cnc:CNE_BB1p06550"/>
<geneLocation type="plasmid" evidence="1 2">
    <name>pBB1</name>
</geneLocation>
<reference evidence="1 2" key="1">
    <citation type="journal article" date="2011" name="J. Bacteriol.">
        <title>Complete genome sequence of the type strain Cupriavidus necator N-1.</title>
        <authorList>
            <person name="Poehlein A."/>
            <person name="Kusian B."/>
            <person name="Friedrich B."/>
            <person name="Daniel R."/>
            <person name="Bowien B."/>
        </authorList>
    </citation>
    <scope>NUCLEOTIDE SEQUENCE [LARGE SCALE GENOMIC DNA]</scope>
    <source>
        <strain evidence="2">ATCC 43291 / DSM 13513 / CCUG 52238 / LMG 8453 / N-1</strain>
        <plasmid evidence="1 2">pBB1</plasmid>
    </source>
</reference>
<protein>
    <submittedName>
        <fullName evidence="1">Transposase mutator family</fullName>
    </submittedName>
</protein>
<dbReference type="EMBL" id="CP002879">
    <property type="protein sequence ID" value="AEI82075.1"/>
    <property type="molecule type" value="Genomic_DNA"/>
</dbReference>
<evidence type="ECO:0000313" key="1">
    <source>
        <dbReference type="EMBL" id="AEI82075.1"/>
    </source>
</evidence>
<name>F8GXK5_CUPNN</name>
<keyword evidence="1" id="KW-0614">Plasmid</keyword>
<evidence type="ECO:0000313" key="2">
    <source>
        <dbReference type="Proteomes" id="UP000006798"/>
    </source>
</evidence>
<dbReference type="HOGENOM" id="CLU_2989059_0_0_4"/>
<gene>
    <name evidence="1" type="ordered locus">CNE_BB1p06550</name>
</gene>
<dbReference type="AlphaFoldDB" id="F8GXK5"/>
<organism evidence="1 2">
    <name type="scientific">Cupriavidus necator (strain ATCC 43291 / DSM 13513 / CCUG 52238 / LMG 8453 / N-1)</name>
    <name type="common">Ralstonia eutropha</name>
    <dbReference type="NCBI Taxonomy" id="1042878"/>
    <lineage>
        <taxon>Bacteria</taxon>
        <taxon>Pseudomonadati</taxon>
        <taxon>Pseudomonadota</taxon>
        <taxon>Betaproteobacteria</taxon>
        <taxon>Burkholderiales</taxon>
        <taxon>Burkholderiaceae</taxon>
        <taxon>Cupriavidus</taxon>
    </lineage>
</organism>